<evidence type="ECO:0000256" key="3">
    <source>
        <dbReference type="ARBA" id="ARBA00022679"/>
    </source>
</evidence>
<comment type="catalytic activity">
    <reaction evidence="10">
        <text>an acyl phosphate + sn-glycerol 3-phosphate = a 1-acyl-sn-glycero-3-phosphate + phosphate</text>
        <dbReference type="Rhea" id="RHEA:34075"/>
        <dbReference type="ChEBI" id="CHEBI:43474"/>
        <dbReference type="ChEBI" id="CHEBI:57597"/>
        <dbReference type="ChEBI" id="CHEBI:57970"/>
        <dbReference type="ChEBI" id="CHEBI:59918"/>
        <dbReference type="EC" id="2.3.1.275"/>
    </reaction>
</comment>
<dbReference type="InterPro" id="IPR003811">
    <property type="entry name" value="G3P_acylTferase_PlsY"/>
</dbReference>
<protein>
    <recommendedName>
        <fullName evidence="10">Glycerol-3-phosphate acyltransferase</fullName>
    </recommendedName>
    <alternativeName>
        <fullName evidence="10">Acyl-PO4 G3P acyltransferase</fullName>
    </alternativeName>
    <alternativeName>
        <fullName evidence="10">Acyl-phosphate--glycerol-3-phosphate acyltransferase</fullName>
    </alternativeName>
    <alternativeName>
        <fullName evidence="10">G3P acyltransferase</fullName>
        <shortName evidence="10">GPAT</shortName>
        <ecNumber evidence="10">2.3.1.275</ecNumber>
    </alternativeName>
    <alternativeName>
        <fullName evidence="10">Lysophosphatidic acid synthase</fullName>
        <shortName evidence="10">LPA synthase</shortName>
    </alternativeName>
</protein>
<dbReference type="EMBL" id="JFZA02000056">
    <property type="protein sequence ID" value="KFG88719.1"/>
    <property type="molecule type" value="Genomic_DNA"/>
</dbReference>
<dbReference type="PATRIC" id="fig|1219045.3.peg.3608"/>
<evidence type="ECO:0000256" key="6">
    <source>
        <dbReference type="ARBA" id="ARBA00023098"/>
    </source>
</evidence>
<evidence type="ECO:0000256" key="9">
    <source>
        <dbReference type="ARBA" id="ARBA00023264"/>
    </source>
</evidence>
<keyword evidence="8 10" id="KW-0594">Phospholipid biosynthesis</keyword>
<feature type="transmembrane region" description="Helical" evidence="10">
    <location>
        <begin position="25"/>
        <end position="48"/>
    </location>
</feature>
<evidence type="ECO:0000256" key="5">
    <source>
        <dbReference type="ARBA" id="ARBA00022989"/>
    </source>
</evidence>
<dbReference type="PANTHER" id="PTHR30309">
    <property type="entry name" value="INNER MEMBRANE PROTEIN YGIH"/>
    <property type="match status" value="1"/>
</dbReference>
<dbReference type="Pfam" id="PF02660">
    <property type="entry name" value="G3P_acyltransf"/>
    <property type="match status" value="1"/>
</dbReference>
<dbReference type="STRING" id="76947.GCA_002080435_00286"/>
<proteinExistence type="inferred from homology"/>
<name>A0A086P5Q1_SPHHM</name>
<comment type="caution">
    <text evidence="11">The sequence shown here is derived from an EMBL/GenBank/DDBJ whole genome shotgun (WGS) entry which is preliminary data.</text>
</comment>
<dbReference type="AlphaFoldDB" id="A0A086P5Q1"/>
<dbReference type="eggNOG" id="COG0344">
    <property type="taxonomic scope" value="Bacteria"/>
</dbReference>
<keyword evidence="6 10" id="KW-0443">Lipid metabolism</keyword>
<keyword evidence="4 10" id="KW-0812">Transmembrane</keyword>
<evidence type="ECO:0000313" key="12">
    <source>
        <dbReference type="Proteomes" id="UP000024284"/>
    </source>
</evidence>
<keyword evidence="7 10" id="KW-0472">Membrane</keyword>
<dbReference type="EC" id="2.3.1.275" evidence="10"/>
<organism evidence="11 12">
    <name type="scientific">Sphingobium herbicidovorans (strain ATCC 700291 / DSM 11019 / CCUG 56400 / KCTC 2939 / LMG 18315 / NBRC 16415 / MH)</name>
    <name type="common">Sphingomonas herbicidovorans</name>
    <dbReference type="NCBI Taxonomy" id="1219045"/>
    <lineage>
        <taxon>Bacteria</taxon>
        <taxon>Pseudomonadati</taxon>
        <taxon>Pseudomonadota</taxon>
        <taxon>Alphaproteobacteria</taxon>
        <taxon>Sphingomonadales</taxon>
        <taxon>Sphingomonadaceae</taxon>
        <taxon>Sphingobium</taxon>
    </lineage>
</organism>
<dbReference type="GO" id="GO:0008654">
    <property type="term" value="P:phospholipid biosynthetic process"/>
    <property type="evidence" value="ECO:0007669"/>
    <property type="project" value="UniProtKB-UniRule"/>
</dbReference>
<keyword evidence="5 10" id="KW-1133">Transmembrane helix</keyword>
<evidence type="ECO:0000256" key="8">
    <source>
        <dbReference type="ARBA" id="ARBA00023209"/>
    </source>
</evidence>
<accession>A0A086P5Q1</accession>
<reference evidence="11" key="1">
    <citation type="submission" date="2014-08" db="EMBL/GenBank/DDBJ databases">
        <title>Draft genome sequences of Sphingobium herbicidovorans.</title>
        <authorList>
            <person name="Gan H.M."/>
            <person name="Gan H.Y."/>
            <person name="Savka M.A."/>
        </authorList>
    </citation>
    <scope>NUCLEOTIDE SEQUENCE [LARGE SCALE GENOMIC DNA]</scope>
    <source>
        <strain evidence="11">NBRC 16415</strain>
    </source>
</reference>
<dbReference type="PANTHER" id="PTHR30309:SF0">
    <property type="entry name" value="GLYCEROL-3-PHOSPHATE ACYLTRANSFERASE-RELATED"/>
    <property type="match status" value="1"/>
</dbReference>
<dbReference type="Proteomes" id="UP000024284">
    <property type="component" value="Unassembled WGS sequence"/>
</dbReference>
<evidence type="ECO:0000256" key="10">
    <source>
        <dbReference type="HAMAP-Rule" id="MF_01043"/>
    </source>
</evidence>
<evidence type="ECO:0000256" key="2">
    <source>
        <dbReference type="ARBA" id="ARBA00022516"/>
    </source>
</evidence>
<comment type="pathway">
    <text evidence="10">Lipid metabolism; phospholipid metabolism.</text>
</comment>
<gene>
    <name evidence="10 11" type="primary">plsY</name>
    <name evidence="11" type="ORF">BV98_003555</name>
</gene>
<keyword evidence="12" id="KW-1185">Reference proteome</keyword>
<evidence type="ECO:0000256" key="1">
    <source>
        <dbReference type="ARBA" id="ARBA00022475"/>
    </source>
</evidence>
<evidence type="ECO:0000313" key="11">
    <source>
        <dbReference type="EMBL" id="KFG88719.1"/>
    </source>
</evidence>
<feature type="transmembrane region" description="Helical" evidence="10">
    <location>
        <begin position="174"/>
        <end position="197"/>
    </location>
</feature>
<comment type="function">
    <text evidence="10">Catalyzes the transfer of an acyl group from acyl-phosphate (acyl-PO(4)) to glycerol-3-phosphate (G3P) to form lysophosphatidic acid (LPA). This enzyme utilizes acyl-phosphate as fatty acyl donor, but not acyl-CoA or acyl-ACP.</text>
</comment>
<dbReference type="UniPathway" id="UPA00085"/>
<dbReference type="SMART" id="SM01207">
    <property type="entry name" value="G3P_acyltransf"/>
    <property type="match status" value="1"/>
</dbReference>
<keyword evidence="9 10" id="KW-1208">Phospholipid metabolism</keyword>
<keyword evidence="3 10" id="KW-0808">Transferase</keyword>
<comment type="subunit">
    <text evidence="10">Probably interacts with PlsX.</text>
</comment>
<dbReference type="GO" id="GO:0005886">
    <property type="term" value="C:plasma membrane"/>
    <property type="evidence" value="ECO:0007669"/>
    <property type="project" value="UniProtKB-SubCell"/>
</dbReference>
<keyword evidence="1 10" id="KW-1003">Cell membrane</keyword>
<sequence length="219" mass="22465">MALPISAGTLLSARNQFGEIMTPAWLLPAFVLLISYLLGSVPFGLLLTRFTGAGDLRKIGSGNIGATNVLRTGRKGLAAATLLLDLLKGAAAVLIGAALVDGGGPMAGAMAFIGHCYPVWLRFAGGKGVATMMGVVSALYWPAGIVFALVWLGALFGTKWSSVGGMAAGISAPVALLFMGRIDLAPVTLGLALILLWRHRANIARLAKGEEPKIGAAKG</sequence>
<dbReference type="HAMAP" id="MF_01043">
    <property type="entry name" value="PlsY"/>
    <property type="match status" value="1"/>
</dbReference>
<feature type="transmembrane region" description="Helical" evidence="10">
    <location>
        <begin position="135"/>
        <end position="154"/>
    </location>
</feature>
<feature type="transmembrane region" description="Helical" evidence="10">
    <location>
        <begin position="77"/>
        <end position="100"/>
    </location>
</feature>
<evidence type="ECO:0000256" key="7">
    <source>
        <dbReference type="ARBA" id="ARBA00023136"/>
    </source>
</evidence>
<comment type="similarity">
    <text evidence="10">Belongs to the PlsY family.</text>
</comment>
<feature type="transmembrane region" description="Helical" evidence="10">
    <location>
        <begin position="106"/>
        <end position="123"/>
    </location>
</feature>
<comment type="subcellular location">
    <subcellularLocation>
        <location evidence="10">Cell membrane</location>
        <topology evidence="10">Multi-pass membrane protein</topology>
    </subcellularLocation>
</comment>
<dbReference type="GO" id="GO:0043772">
    <property type="term" value="F:acyl-phosphate glycerol-3-phosphate acyltransferase activity"/>
    <property type="evidence" value="ECO:0007669"/>
    <property type="project" value="UniProtKB-UniRule"/>
</dbReference>
<keyword evidence="2 10" id="KW-0444">Lipid biosynthesis</keyword>
<evidence type="ECO:0000256" key="4">
    <source>
        <dbReference type="ARBA" id="ARBA00022692"/>
    </source>
</evidence>
<dbReference type="NCBIfam" id="TIGR00023">
    <property type="entry name" value="glycerol-3-phosphate 1-O-acyltransferase PlsY"/>
    <property type="match status" value="1"/>
</dbReference>